<dbReference type="EMBL" id="AEAH01000773">
    <property type="protein sequence ID" value="EGH30480.1"/>
    <property type="molecule type" value="Genomic_DNA"/>
</dbReference>
<dbReference type="Proteomes" id="UP000004471">
    <property type="component" value="Unassembled WGS sequence"/>
</dbReference>
<evidence type="ECO:0000313" key="1">
    <source>
        <dbReference type="EMBL" id="EGH30480.1"/>
    </source>
</evidence>
<dbReference type="AlphaFoldDB" id="F3FJU4"/>
<name>F3FJU4_PSESX</name>
<evidence type="ECO:0000313" key="2">
    <source>
        <dbReference type="Proteomes" id="UP000004471"/>
    </source>
</evidence>
<sequence>MALCHWIAGGLVAKCSGEKLLGARLSEVAQDLRRRRKMGSPETKHDASSLVGMISTLSTTAMEMSPAMA</sequence>
<protein>
    <submittedName>
        <fullName evidence="1">Uncharacterized protein</fullName>
    </submittedName>
</protein>
<organism evidence="1 2">
    <name type="scientific">Pseudomonas syringae pv. japonica str. M301072</name>
    <dbReference type="NCBI Taxonomy" id="629262"/>
    <lineage>
        <taxon>Bacteria</taxon>
        <taxon>Pseudomonadati</taxon>
        <taxon>Pseudomonadota</taxon>
        <taxon>Gammaproteobacteria</taxon>
        <taxon>Pseudomonadales</taxon>
        <taxon>Pseudomonadaceae</taxon>
        <taxon>Pseudomonas</taxon>
        <taxon>Pseudomonas syringae</taxon>
    </lineage>
</organism>
<gene>
    <name evidence="1" type="ORF">PSYJA_16477</name>
</gene>
<dbReference type="HOGENOM" id="CLU_2772841_0_0_6"/>
<comment type="caution">
    <text evidence="1">The sequence shown here is derived from an EMBL/GenBank/DDBJ whole genome shotgun (WGS) entry which is preliminary data.</text>
</comment>
<dbReference type="PATRIC" id="fig|629262.5.peg.2726"/>
<reference evidence="1 2" key="1">
    <citation type="journal article" date="2011" name="PLoS Pathog.">
        <title>Dynamic evolution of pathogenicity revealed by sequencing and comparative genomics of 19 Pseudomonas syringae isolates.</title>
        <authorList>
            <person name="Baltrus D.A."/>
            <person name="Nishimura M.T."/>
            <person name="Romanchuk A."/>
            <person name="Chang J.H."/>
            <person name="Mukhtar M.S."/>
            <person name="Cherkis K."/>
            <person name="Roach J."/>
            <person name="Grant S.R."/>
            <person name="Jones C.D."/>
            <person name="Dangl J.L."/>
        </authorList>
    </citation>
    <scope>NUCLEOTIDE SEQUENCE [LARGE SCALE GENOMIC DNA]</scope>
    <source>
        <strain evidence="2">M301072PT</strain>
    </source>
</reference>
<proteinExistence type="predicted"/>
<accession>F3FJU4</accession>